<name>A0ABT5KKH9_9BURK</name>
<protein>
    <submittedName>
        <fullName evidence="1">N-formylglutamate deformylase</fullName>
        <ecNumber evidence="1">3.5.1.68</ecNumber>
    </submittedName>
</protein>
<accession>A0ABT5KKH9</accession>
<evidence type="ECO:0000313" key="2">
    <source>
        <dbReference type="Proteomes" id="UP001221189"/>
    </source>
</evidence>
<dbReference type="RefSeq" id="WP_273602387.1">
    <property type="nucleotide sequence ID" value="NZ_JAQQXT010000021.1"/>
</dbReference>
<dbReference type="SUPFAM" id="SSF53187">
    <property type="entry name" value="Zn-dependent exopeptidases"/>
    <property type="match status" value="1"/>
</dbReference>
<dbReference type="Pfam" id="PF05013">
    <property type="entry name" value="FGase"/>
    <property type="match status" value="1"/>
</dbReference>
<dbReference type="GO" id="GO:0050129">
    <property type="term" value="F:N-formylglutamate deformylase activity"/>
    <property type="evidence" value="ECO:0007669"/>
    <property type="project" value="UniProtKB-EC"/>
</dbReference>
<dbReference type="EMBL" id="JAQQXT010000021">
    <property type="protein sequence ID" value="MDC8774381.1"/>
    <property type="molecule type" value="Genomic_DNA"/>
</dbReference>
<dbReference type="InterPro" id="IPR007709">
    <property type="entry name" value="N-FG_amidohydro"/>
</dbReference>
<evidence type="ECO:0000313" key="1">
    <source>
        <dbReference type="EMBL" id="MDC8774381.1"/>
    </source>
</evidence>
<dbReference type="EC" id="3.5.1.68" evidence="1"/>
<dbReference type="NCBIfam" id="TIGR02017">
    <property type="entry name" value="hutG_amidohyd"/>
    <property type="match status" value="1"/>
</dbReference>
<reference evidence="1 2" key="1">
    <citation type="submission" date="2022-10" db="EMBL/GenBank/DDBJ databases">
        <title>Paucibacter sp. hw1 Genome sequencing.</title>
        <authorList>
            <person name="Park S."/>
        </authorList>
    </citation>
    <scope>NUCLEOTIDE SEQUENCE [LARGE SCALE GENOMIC DNA]</scope>
    <source>
        <strain evidence="2">hw1</strain>
    </source>
</reference>
<proteinExistence type="predicted"/>
<comment type="caution">
    <text evidence="1">The sequence shown here is derived from an EMBL/GenBank/DDBJ whole genome shotgun (WGS) entry which is preliminary data.</text>
</comment>
<dbReference type="Gene3D" id="3.40.630.40">
    <property type="entry name" value="Zn-dependent exopeptidases"/>
    <property type="match status" value="1"/>
</dbReference>
<dbReference type="Proteomes" id="UP001221189">
    <property type="component" value="Unassembled WGS sequence"/>
</dbReference>
<organism evidence="1 2">
    <name type="scientific">Roseateles albus</name>
    <dbReference type="NCBI Taxonomy" id="2987525"/>
    <lineage>
        <taxon>Bacteria</taxon>
        <taxon>Pseudomonadati</taxon>
        <taxon>Pseudomonadota</taxon>
        <taxon>Betaproteobacteria</taxon>
        <taxon>Burkholderiales</taxon>
        <taxon>Sphaerotilaceae</taxon>
        <taxon>Roseateles</taxon>
    </lineage>
</organism>
<gene>
    <name evidence="1" type="primary">hutG</name>
    <name evidence="1" type="ORF">PRZ03_22690</name>
</gene>
<keyword evidence="1" id="KW-0378">Hydrolase</keyword>
<keyword evidence="2" id="KW-1185">Reference proteome</keyword>
<dbReference type="InterPro" id="IPR010247">
    <property type="entry name" value="HutG_amidohyd"/>
</dbReference>
<sequence>METAVFKLRQGSTPLLISMPHVGSAIPADQTRRYQPRALLSEDTDWHLEQLYGGIAGELDAGLIVPHYSRFLIDLNRPPEDTPMYPGASNTELCPTRFFSGEPLYLPGQEPNRAEQLRRRELYWLPYHRALNAELQRLKSLFGYALLFDAHSICSELPWLFEGRLPDLNLGTVEGRSCAAELRSQLSAVLASQCDYTQVVDGRFKGGFITRHYGQPEQGVHAVQLEMCWRCYMEEEAAPFLYDAQRATAVQPLLKSLLQEMSGWRPMKT</sequence>